<evidence type="ECO:0000256" key="11">
    <source>
        <dbReference type="ARBA" id="ARBA00023033"/>
    </source>
</evidence>
<dbReference type="Gene3D" id="1.10.630.10">
    <property type="entry name" value="Cytochrome P450"/>
    <property type="match status" value="1"/>
</dbReference>
<dbReference type="GO" id="GO:0020037">
    <property type="term" value="F:heme binding"/>
    <property type="evidence" value="ECO:0007669"/>
    <property type="project" value="InterPro"/>
</dbReference>
<evidence type="ECO:0000256" key="14">
    <source>
        <dbReference type="RuleBase" id="RU000461"/>
    </source>
</evidence>
<dbReference type="InterPro" id="IPR002401">
    <property type="entry name" value="Cyt_P450_E_grp-I"/>
</dbReference>
<dbReference type="InterPro" id="IPR050476">
    <property type="entry name" value="Insect_CytP450_Detox"/>
</dbReference>
<dbReference type="EMBL" id="OR117227">
    <property type="protein sequence ID" value="WIM41667.1"/>
    <property type="molecule type" value="mRNA"/>
</dbReference>
<reference evidence="16" key="1">
    <citation type="submission" date="2023-06" db="EMBL/GenBank/DDBJ databases">
        <title>Identification of Cytochrome P450s in Maconellicoccus hirsutus.</title>
        <authorList>
            <person name="Selvamani S.B."/>
            <person name="Negi N."/>
            <person name="Nagarjuna Reddy K.V."/>
            <person name="Ramasamy G.G."/>
        </authorList>
    </citation>
    <scope>NUCLEOTIDE SEQUENCE</scope>
</reference>
<dbReference type="InterPro" id="IPR017972">
    <property type="entry name" value="Cyt_P450_CS"/>
</dbReference>
<evidence type="ECO:0000256" key="13">
    <source>
        <dbReference type="PIRSR" id="PIRSR602401-1"/>
    </source>
</evidence>
<keyword evidence="11 14" id="KW-0503">Monooxygenase</keyword>
<evidence type="ECO:0000256" key="5">
    <source>
        <dbReference type="ARBA" id="ARBA00022617"/>
    </source>
</evidence>
<keyword evidence="10 13" id="KW-0408">Iron</keyword>
<dbReference type="InterPro" id="IPR036396">
    <property type="entry name" value="Cyt_P450_sf"/>
</dbReference>
<dbReference type="GO" id="GO:0004497">
    <property type="term" value="F:monooxygenase activity"/>
    <property type="evidence" value="ECO:0007669"/>
    <property type="project" value="UniProtKB-KW"/>
</dbReference>
<keyword evidence="8" id="KW-0492">Microsome</keyword>
<accession>A0AAT9UU63</accession>
<dbReference type="GO" id="GO:0005789">
    <property type="term" value="C:endoplasmic reticulum membrane"/>
    <property type="evidence" value="ECO:0007669"/>
    <property type="project" value="UniProtKB-SubCell"/>
</dbReference>
<evidence type="ECO:0000256" key="6">
    <source>
        <dbReference type="ARBA" id="ARBA00022723"/>
    </source>
</evidence>
<evidence type="ECO:0000256" key="8">
    <source>
        <dbReference type="ARBA" id="ARBA00022848"/>
    </source>
</evidence>
<protein>
    <submittedName>
        <fullName evidence="16">Cytochrome P450 3635A3</fullName>
    </submittedName>
</protein>
<keyword evidence="9 14" id="KW-0560">Oxidoreductase</keyword>
<evidence type="ECO:0000256" key="4">
    <source>
        <dbReference type="ARBA" id="ARBA00010617"/>
    </source>
</evidence>
<comment type="subcellular location">
    <subcellularLocation>
        <location evidence="3">Endoplasmic reticulum membrane</location>
        <topology evidence="3">Peripheral membrane protein</topology>
    </subcellularLocation>
    <subcellularLocation>
        <location evidence="2">Microsome membrane</location>
        <topology evidence="2">Peripheral membrane protein</topology>
    </subcellularLocation>
</comment>
<dbReference type="PROSITE" id="PS00086">
    <property type="entry name" value="CYTOCHROME_P450"/>
    <property type="match status" value="1"/>
</dbReference>
<dbReference type="CDD" id="cd11056">
    <property type="entry name" value="CYP6-like"/>
    <property type="match status" value="1"/>
</dbReference>
<dbReference type="GO" id="GO:0016705">
    <property type="term" value="F:oxidoreductase activity, acting on paired donors, with incorporation or reduction of molecular oxygen"/>
    <property type="evidence" value="ECO:0007669"/>
    <property type="project" value="InterPro"/>
</dbReference>
<keyword evidence="7" id="KW-0256">Endoplasmic reticulum</keyword>
<sequence>MYVVVFLSSVILLLYFILRHKLRYWERRGVPCIRQNFLSSELDWLIKDKSRFQYFKDIYDELAPHKYGGYSVMPLKIMIRDPEYIKYVLTKEYDSFSSREKLFFTKTDPLTHFIFNLEGKEWKDTRAKLTPGFSSGKLKHMFELISECASEMDQTINITAEKTIDVTKFLRLYVMNVIFTCTYGLKVNKMENGCEIFLKMAGLIRGGSNFSKKLANFFFILPSAIRHYVTSSAYGTYSRDFFKKIVLDCIRHREENHILRNDFLQIFMTLMNADDETKWTIDKTLAHGILYIMAGFSTTTSAISFLLYEMAKHPHMQEKLLQEIDQAFQESDGNLDYDTVQKPVYLNKIISGAHLMSHGFWNIITTTSFDLLFPSLVLSETMRKYCIIGSFSRRCTTTCALPDGFVIEKGTAVVVSTSGLHHDPQYYPNPLKFDPERFNEENKNARHPYVYMPFGAGPRYCIGERFSILMIKAATMTVLKKFSVSILPENDFEFIFMPNKLTTEVEKINLQFKPRENMKKNLLII</sequence>
<proteinExistence type="evidence at transcript level"/>
<organism evidence="16">
    <name type="scientific">Maconellicoccus hirsutus</name>
    <name type="common">Pink hibiscus mealybug</name>
    <dbReference type="NCBI Taxonomy" id="177089"/>
    <lineage>
        <taxon>Eukaryota</taxon>
        <taxon>Metazoa</taxon>
        <taxon>Ecdysozoa</taxon>
        <taxon>Arthropoda</taxon>
        <taxon>Hexapoda</taxon>
        <taxon>Insecta</taxon>
        <taxon>Pterygota</taxon>
        <taxon>Neoptera</taxon>
        <taxon>Paraneoptera</taxon>
        <taxon>Hemiptera</taxon>
        <taxon>Sternorrhyncha</taxon>
        <taxon>Coccoidea</taxon>
        <taxon>Pseudococcidae</taxon>
        <taxon>Maconellicoccus</taxon>
    </lineage>
</organism>
<evidence type="ECO:0000256" key="9">
    <source>
        <dbReference type="ARBA" id="ARBA00023002"/>
    </source>
</evidence>
<comment type="similarity">
    <text evidence="4 14">Belongs to the cytochrome P450 family.</text>
</comment>
<evidence type="ECO:0000256" key="10">
    <source>
        <dbReference type="ARBA" id="ARBA00023004"/>
    </source>
</evidence>
<comment type="cofactor">
    <cofactor evidence="1 13">
        <name>heme</name>
        <dbReference type="ChEBI" id="CHEBI:30413"/>
    </cofactor>
</comment>
<keyword evidence="6 13" id="KW-0479">Metal-binding</keyword>
<dbReference type="PANTHER" id="PTHR24292">
    <property type="entry name" value="CYTOCHROME P450"/>
    <property type="match status" value="1"/>
</dbReference>
<dbReference type="AlphaFoldDB" id="A0AAT9UU63"/>
<evidence type="ECO:0000313" key="16">
    <source>
        <dbReference type="EMBL" id="WIM41667.1"/>
    </source>
</evidence>
<evidence type="ECO:0000256" key="2">
    <source>
        <dbReference type="ARBA" id="ARBA00004174"/>
    </source>
</evidence>
<dbReference type="SUPFAM" id="SSF48264">
    <property type="entry name" value="Cytochrome P450"/>
    <property type="match status" value="1"/>
</dbReference>
<keyword evidence="12 15" id="KW-0472">Membrane</keyword>
<keyword evidence="15" id="KW-1133">Transmembrane helix</keyword>
<dbReference type="PRINTS" id="PR00463">
    <property type="entry name" value="EP450I"/>
</dbReference>
<evidence type="ECO:0000256" key="12">
    <source>
        <dbReference type="ARBA" id="ARBA00023136"/>
    </source>
</evidence>
<dbReference type="InterPro" id="IPR001128">
    <property type="entry name" value="Cyt_P450"/>
</dbReference>
<feature type="binding site" description="axial binding residue" evidence="13">
    <location>
        <position position="461"/>
    </location>
    <ligand>
        <name>heme</name>
        <dbReference type="ChEBI" id="CHEBI:30413"/>
    </ligand>
    <ligandPart>
        <name>Fe</name>
        <dbReference type="ChEBI" id="CHEBI:18248"/>
    </ligandPart>
</feature>
<keyword evidence="15" id="KW-0812">Transmembrane</keyword>
<name>A0AAT9UU63_MACHI</name>
<dbReference type="PANTHER" id="PTHR24292:SF54">
    <property type="entry name" value="CYP9F3-RELATED"/>
    <property type="match status" value="1"/>
</dbReference>
<evidence type="ECO:0000256" key="1">
    <source>
        <dbReference type="ARBA" id="ARBA00001971"/>
    </source>
</evidence>
<feature type="transmembrane region" description="Helical" evidence="15">
    <location>
        <begin position="288"/>
        <end position="308"/>
    </location>
</feature>
<evidence type="ECO:0000256" key="15">
    <source>
        <dbReference type="SAM" id="Phobius"/>
    </source>
</evidence>
<dbReference type="GO" id="GO:0005506">
    <property type="term" value="F:iron ion binding"/>
    <property type="evidence" value="ECO:0007669"/>
    <property type="project" value="InterPro"/>
</dbReference>
<keyword evidence="5 13" id="KW-0349">Heme</keyword>
<dbReference type="PRINTS" id="PR00385">
    <property type="entry name" value="P450"/>
</dbReference>
<dbReference type="Pfam" id="PF00067">
    <property type="entry name" value="p450"/>
    <property type="match status" value="2"/>
</dbReference>
<evidence type="ECO:0000256" key="7">
    <source>
        <dbReference type="ARBA" id="ARBA00022824"/>
    </source>
</evidence>
<evidence type="ECO:0000256" key="3">
    <source>
        <dbReference type="ARBA" id="ARBA00004406"/>
    </source>
</evidence>